<keyword evidence="3 11" id="KW-0813">Transport</keyword>
<protein>
    <recommendedName>
        <fullName evidence="14">Mitochondrial oxaloacetate transport protein</fullName>
    </recommendedName>
</protein>
<evidence type="ECO:0000256" key="3">
    <source>
        <dbReference type="ARBA" id="ARBA00022448"/>
    </source>
</evidence>
<comment type="similarity">
    <text evidence="2 11">Belongs to the mitochondrial carrier (TC 2.A.29) family.</text>
</comment>
<dbReference type="PANTHER" id="PTHR45928">
    <property type="entry name" value="RE38146P"/>
    <property type="match status" value="1"/>
</dbReference>
<dbReference type="PROSITE" id="PS50920">
    <property type="entry name" value="SOLCAR"/>
    <property type="match status" value="3"/>
</dbReference>
<dbReference type="AlphaFoldDB" id="A0A9P8PQZ7"/>
<dbReference type="InterPro" id="IPR051508">
    <property type="entry name" value="Mito_Carrier_Antiporter"/>
</dbReference>
<evidence type="ECO:0000256" key="5">
    <source>
        <dbReference type="ARBA" id="ARBA00022737"/>
    </source>
</evidence>
<dbReference type="EMBL" id="JAEUBF010000681">
    <property type="protein sequence ID" value="KAH3676075.1"/>
    <property type="molecule type" value="Genomic_DNA"/>
</dbReference>
<comment type="subcellular location">
    <subcellularLocation>
        <location evidence="1">Mitochondrion inner membrane</location>
        <topology evidence="1">Multi-pass membrane protein</topology>
    </subcellularLocation>
</comment>
<evidence type="ECO:0000313" key="13">
    <source>
        <dbReference type="Proteomes" id="UP000769528"/>
    </source>
</evidence>
<dbReference type="PANTHER" id="PTHR45928:SF1">
    <property type="entry name" value="RE38146P"/>
    <property type="match status" value="1"/>
</dbReference>
<accession>A0A9P8PQZ7</accession>
<evidence type="ECO:0000256" key="11">
    <source>
        <dbReference type="RuleBase" id="RU000488"/>
    </source>
</evidence>
<keyword evidence="6" id="KW-0999">Mitochondrion inner membrane</keyword>
<evidence type="ECO:0008006" key="14">
    <source>
        <dbReference type="Google" id="ProtNLM"/>
    </source>
</evidence>
<reference evidence="12" key="2">
    <citation type="submission" date="2021-01" db="EMBL/GenBank/DDBJ databases">
        <authorList>
            <person name="Schikora-Tamarit M.A."/>
        </authorList>
    </citation>
    <scope>NUCLEOTIDE SEQUENCE</scope>
    <source>
        <strain evidence="12">CBS6341</strain>
    </source>
</reference>
<dbReference type="GO" id="GO:0005743">
    <property type="term" value="C:mitochondrial inner membrane"/>
    <property type="evidence" value="ECO:0007669"/>
    <property type="project" value="UniProtKB-SubCell"/>
</dbReference>
<evidence type="ECO:0000256" key="2">
    <source>
        <dbReference type="ARBA" id="ARBA00006375"/>
    </source>
</evidence>
<dbReference type="Proteomes" id="UP000769528">
    <property type="component" value="Unassembled WGS sequence"/>
</dbReference>
<feature type="repeat" description="Solcar" evidence="10">
    <location>
        <begin position="11"/>
        <end position="102"/>
    </location>
</feature>
<evidence type="ECO:0000256" key="4">
    <source>
        <dbReference type="ARBA" id="ARBA00022692"/>
    </source>
</evidence>
<comment type="caution">
    <text evidence="12">The sequence shown here is derived from an EMBL/GenBank/DDBJ whole genome shotgun (WGS) entry which is preliminary data.</text>
</comment>
<dbReference type="InterPro" id="IPR023395">
    <property type="entry name" value="MCP_dom_sf"/>
</dbReference>
<sequence length="317" mass="34425">MTQEKSASQKISTAGGFVAGALAACGAVTFTNPIELVKTRMQLQGELSKANEKIYKNPLQALGKIYSNEGIRGLQKGLVAAYVYQVCLNGCRLGLYEPSRNLLNQLFFPNVEDYHKVQSIPVNVAAGALSGIAGAILGSPLFLIKTRMQSYSPIAIGDQTHYKSVADGLKQIYRQNGFLGLFKGVDAAIIRTGMGSSVQLPIYNATKSFIINNNLISDPSSPQLHLISSTMSGIGVGIVMNPGDVILTRVYNQKGNNHYTGPVDCFIKIIKYEGVGALYKGFFAQLLRVAPHTILTLTFMEQTMKFCQNIEQKVLGY</sequence>
<gene>
    <name evidence="12" type="ORF">WICMUC_002372</name>
</gene>
<dbReference type="OrthoDB" id="6703404at2759"/>
<dbReference type="SUPFAM" id="SSF103506">
    <property type="entry name" value="Mitochondrial carrier"/>
    <property type="match status" value="1"/>
</dbReference>
<evidence type="ECO:0000256" key="9">
    <source>
        <dbReference type="ARBA" id="ARBA00023136"/>
    </source>
</evidence>
<keyword evidence="13" id="KW-1185">Reference proteome</keyword>
<evidence type="ECO:0000313" key="12">
    <source>
        <dbReference type="EMBL" id="KAH3676075.1"/>
    </source>
</evidence>
<evidence type="ECO:0000256" key="7">
    <source>
        <dbReference type="ARBA" id="ARBA00022989"/>
    </source>
</evidence>
<evidence type="ECO:0000256" key="8">
    <source>
        <dbReference type="ARBA" id="ARBA00023128"/>
    </source>
</evidence>
<proteinExistence type="inferred from homology"/>
<dbReference type="Gene3D" id="1.50.40.10">
    <property type="entry name" value="Mitochondrial carrier domain"/>
    <property type="match status" value="1"/>
</dbReference>
<keyword evidence="9 10" id="KW-0472">Membrane</keyword>
<name>A0A9P8PQZ7_9ASCO</name>
<organism evidence="12 13">
    <name type="scientific">Wickerhamomyces mucosus</name>
    <dbReference type="NCBI Taxonomy" id="1378264"/>
    <lineage>
        <taxon>Eukaryota</taxon>
        <taxon>Fungi</taxon>
        <taxon>Dikarya</taxon>
        <taxon>Ascomycota</taxon>
        <taxon>Saccharomycotina</taxon>
        <taxon>Saccharomycetes</taxon>
        <taxon>Phaffomycetales</taxon>
        <taxon>Wickerhamomycetaceae</taxon>
        <taxon>Wickerhamomyces</taxon>
    </lineage>
</organism>
<keyword evidence="4 10" id="KW-0812">Transmembrane</keyword>
<feature type="repeat" description="Solcar" evidence="10">
    <location>
        <begin position="220"/>
        <end position="306"/>
    </location>
</feature>
<dbReference type="InterPro" id="IPR018108">
    <property type="entry name" value="MCP_transmembrane"/>
</dbReference>
<reference evidence="12" key="1">
    <citation type="journal article" date="2021" name="Open Biol.">
        <title>Shared evolutionary footprints suggest mitochondrial oxidative damage underlies multiple complex I losses in fungi.</title>
        <authorList>
            <person name="Schikora-Tamarit M.A."/>
            <person name="Marcet-Houben M."/>
            <person name="Nosek J."/>
            <person name="Gabaldon T."/>
        </authorList>
    </citation>
    <scope>NUCLEOTIDE SEQUENCE</scope>
    <source>
        <strain evidence="12">CBS6341</strain>
    </source>
</reference>
<dbReference type="PROSITE" id="PS51257">
    <property type="entry name" value="PROKAR_LIPOPROTEIN"/>
    <property type="match status" value="1"/>
</dbReference>
<dbReference type="Pfam" id="PF00153">
    <property type="entry name" value="Mito_carr"/>
    <property type="match status" value="3"/>
</dbReference>
<evidence type="ECO:0000256" key="10">
    <source>
        <dbReference type="PROSITE-ProRule" id="PRU00282"/>
    </source>
</evidence>
<feature type="repeat" description="Solcar" evidence="10">
    <location>
        <begin position="118"/>
        <end position="209"/>
    </location>
</feature>
<evidence type="ECO:0000256" key="1">
    <source>
        <dbReference type="ARBA" id="ARBA00004448"/>
    </source>
</evidence>
<keyword evidence="5" id="KW-0677">Repeat</keyword>
<keyword evidence="7" id="KW-1133">Transmembrane helix</keyword>
<evidence type="ECO:0000256" key="6">
    <source>
        <dbReference type="ARBA" id="ARBA00022792"/>
    </source>
</evidence>
<keyword evidence="8" id="KW-0496">Mitochondrion</keyword>